<evidence type="ECO:0000313" key="1">
    <source>
        <dbReference type="EMBL" id="PKB94359.1"/>
    </source>
</evidence>
<evidence type="ECO:0000313" key="2">
    <source>
        <dbReference type="Proteomes" id="UP000232722"/>
    </source>
</evidence>
<reference evidence="1 2" key="1">
    <citation type="submission" date="2016-04" db="EMBL/GenBank/DDBJ databases">
        <title>Genome analyses suggest a sexual origin of heterokaryosis in a supposedly ancient asexual fungus.</title>
        <authorList>
            <person name="Ropars J."/>
            <person name="Sedzielewska K."/>
            <person name="Noel J."/>
            <person name="Charron P."/>
            <person name="Farinelli L."/>
            <person name="Marton T."/>
            <person name="Kruger M."/>
            <person name="Pelin A."/>
            <person name="Brachmann A."/>
            <person name="Corradi N."/>
        </authorList>
    </citation>
    <scope>NUCLEOTIDE SEQUENCE [LARGE SCALE GENOMIC DNA]</scope>
    <source>
        <strain evidence="1 2">A5</strain>
    </source>
</reference>
<dbReference type="Proteomes" id="UP000232722">
    <property type="component" value="Unassembled WGS sequence"/>
</dbReference>
<dbReference type="AlphaFoldDB" id="A0A2N0NIF5"/>
<proteinExistence type="predicted"/>
<protein>
    <submittedName>
        <fullName evidence="1">Uncharacterized protein</fullName>
    </submittedName>
</protein>
<comment type="caution">
    <text evidence="1">The sequence shown here is derived from an EMBL/GenBank/DDBJ whole genome shotgun (WGS) entry which is preliminary data.</text>
</comment>
<dbReference type="EMBL" id="LLXJ01006206">
    <property type="protein sequence ID" value="PKB94359.1"/>
    <property type="molecule type" value="Genomic_DNA"/>
</dbReference>
<gene>
    <name evidence="1" type="ORF">RhiirA5_438978</name>
</gene>
<sequence>MNGNIYIICDSGEKIWDNSPSISHGDIKLLPLDASQQDESDEPNFIFLRPLDDELSLKFLKY</sequence>
<reference evidence="1 2" key="2">
    <citation type="submission" date="2017-09" db="EMBL/GenBank/DDBJ databases">
        <title>Extensive intraspecific genome diversity in a model arbuscular mycorrhizal fungus.</title>
        <authorList>
            <person name="Chen E.C."/>
            <person name="Morin E."/>
            <person name="Beaudet D."/>
            <person name="Noel J."/>
            <person name="Ndikumana S."/>
            <person name="Charron P."/>
            <person name="St-Onge C."/>
            <person name="Giorgi J."/>
            <person name="Grigoriev I.V."/>
            <person name="Roux C."/>
            <person name="Martin F.M."/>
            <person name="Corradi N."/>
        </authorList>
    </citation>
    <scope>NUCLEOTIDE SEQUENCE [LARGE SCALE GENOMIC DNA]</scope>
    <source>
        <strain evidence="1 2">A5</strain>
    </source>
</reference>
<name>A0A2N0NIF5_9GLOM</name>
<organism evidence="1 2">
    <name type="scientific">Rhizophagus irregularis</name>
    <dbReference type="NCBI Taxonomy" id="588596"/>
    <lineage>
        <taxon>Eukaryota</taxon>
        <taxon>Fungi</taxon>
        <taxon>Fungi incertae sedis</taxon>
        <taxon>Mucoromycota</taxon>
        <taxon>Glomeromycotina</taxon>
        <taxon>Glomeromycetes</taxon>
        <taxon>Glomerales</taxon>
        <taxon>Glomeraceae</taxon>
        <taxon>Rhizophagus</taxon>
    </lineage>
</organism>
<accession>A0A2N0NIF5</accession>